<feature type="domain" description="NodB homology" evidence="1">
    <location>
        <begin position="53"/>
        <end position="239"/>
    </location>
</feature>
<dbReference type="CDD" id="cd10959">
    <property type="entry name" value="CE4_NodB_like_3"/>
    <property type="match status" value="1"/>
</dbReference>
<dbReference type="RefSeq" id="WP_275808792.1">
    <property type="nucleotide sequence ID" value="NZ_BAAANM010000012.1"/>
</dbReference>
<dbReference type="InterPro" id="IPR002509">
    <property type="entry name" value="NODB_dom"/>
</dbReference>
<evidence type="ECO:0000313" key="3">
    <source>
        <dbReference type="Proteomes" id="UP001220022"/>
    </source>
</evidence>
<organism evidence="2 3">
    <name type="scientific">Streptantibioticus ferralitis</name>
    <dbReference type="NCBI Taxonomy" id="236510"/>
    <lineage>
        <taxon>Bacteria</taxon>
        <taxon>Bacillati</taxon>
        <taxon>Actinomycetota</taxon>
        <taxon>Actinomycetes</taxon>
        <taxon>Kitasatosporales</taxon>
        <taxon>Streptomycetaceae</taxon>
        <taxon>Streptantibioticus</taxon>
    </lineage>
</organism>
<dbReference type="PANTHER" id="PTHR10587">
    <property type="entry name" value="GLYCOSYL TRANSFERASE-RELATED"/>
    <property type="match status" value="1"/>
</dbReference>
<evidence type="ECO:0000313" key="2">
    <source>
        <dbReference type="EMBL" id="MDF2255102.1"/>
    </source>
</evidence>
<keyword evidence="3" id="KW-1185">Reference proteome</keyword>
<proteinExistence type="predicted"/>
<dbReference type="EMBL" id="JARHTQ010000002">
    <property type="protein sequence ID" value="MDF2255102.1"/>
    <property type="molecule type" value="Genomic_DNA"/>
</dbReference>
<comment type="caution">
    <text evidence="2">The sequence shown here is derived from an EMBL/GenBank/DDBJ whole genome shotgun (WGS) entry which is preliminary data.</text>
</comment>
<sequence length="248" mass="27035">MRADRPPSTFPARCALSTCALAGAAAHIGPAGTWLAPVRRVLFPALDGRGHPEHIALTFDDGPDRASTPYFLDALDRLAVRATFFVLGRALLEAPETGRELAARGHEVAVHGWDHRRPWCPTPLRDLRELRRTAEAVTVVCGSRPRWYRPPYGVLTGGRWAAARHVGLRPVLWSAWGREWEAGATARTVVGNVGRDLRGGGTVLLHDTDRAAAPGSWRVTLQALPELVERCRRQGLTVGPLRDHGIAG</sequence>
<reference evidence="2 3" key="1">
    <citation type="submission" date="2023-03" db="EMBL/GenBank/DDBJ databases">
        <title>Draft genome sequence of type strain Streptomyces ferralitis JCM 14344.</title>
        <authorList>
            <person name="Klaysubun C."/>
            <person name="Duangmal K."/>
        </authorList>
    </citation>
    <scope>NUCLEOTIDE SEQUENCE [LARGE SCALE GENOMIC DNA]</scope>
    <source>
        <strain evidence="2 3">JCM 14344</strain>
    </source>
</reference>
<dbReference type="Proteomes" id="UP001220022">
    <property type="component" value="Unassembled WGS sequence"/>
</dbReference>
<dbReference type="Pfam" id="PF01522">
    <property type="entry name" value="Polysacc_deac_1"/>
    <property type="match status" value="1"/>
</dbReference>
<name>A0ABT5YU11_9ACTN</name>
<dbReference type="InterPro" id="IPR011330">
    <property type="entry name" value="Glyco_hydro/deAcase_b/a-brl"/>
</dbReference>
<protein>
    <submittedName>
        <fullName evidence="2">Polysaccharide deacetylase family protein</fullName>
    </submittedName>
</protein>
<dbReference type="PANTHER" id="PTHR10587:SF137">
    <property type="entry name" value="4-DEOXY-4-FORMAMIDO-L-ARABINOSE-PHOSPHOUNDECAPRENOL DEFORMYLASE ARND-RELATED"/>
    <property type="match status" value="1"/>
</dbReference>
<evidence type="ECO:0000259" key="1">
    <source>
        <dbReference type="PROSITE" id="PS51677"/>
    </source>
</evidence>
<dbReference type="SUPFAM" id="SSF88713">
    <property type="entry name" value="Glycoside hydrolase/deacetylase"/>
    <property type="match status" value="1"/>
</dbReference>
<accession>A0ABT5YU11</accession>
<dbReference type="PROSITE" id="PS51677">
    <property type="entry name" value="NODB"/>
    <property type="match status" value="1"/>
</dbReference>
<dbReference type="Gene3D" id="3.20.20.370">
    <property type="entry name" value="Glycoside hydrolase/deacetylase"/>
    <property type="match status" value="1"/>
</dbReference>
<dbReference type="InterPro" id="IPR050248">
    <property type="entry name" value="Polysacc_deacetylase_ArnD"/>
</dbReference>
<gene>
    <name evidence="2" type="ORF">P2L57_04950</name>
</gene>